<evidence type="ECO:0000313" key="2">
    <source>
        <dbReference type="EMBL" id="KAK5836039.1"/>
    </source>
</evidence>
<organism evidence="2 3">
    <name type="scientific">Gossypium arboreum</name>
    <name type="common">Tree cotton</name>
    <name type="synonym">Gossypium nanking</name>
    <dbReference type="NCBI Taxonomy" id="29729"/>
    <lineage>
        <taxon>Eukaryota</taxon>
        <taxon>Viridiplantae</taxon>
        <taxon>Streptophyta</taxon>
        <taxon>Embryophyta</taxon>
        <taxon>Tracheophyta</taxon>
        <taxon>Spermatophyta</taxon>
        <taxon>Magnoliopsida</taxon>
        <taxon>eudicotyledons</taxon>
        <taxon>Gunneridae</taxon>
        <taxon>Pentapetalae</taxon>
        <taxon>rosids</taxon>
        <taxon>malvids</taxon>
        <taxon>Malvales</taxon>
        <taxon>Malvaceae</taxon>
        <taxon>Malvoideae</taxon>
        <taxon>Gossypium</taxon>
    </lineage>
</organism>
<gene>
    <name evidence="2" type="ORF">PVK06_011779</name>
</gene>
<evidence type="ECO:0000256" key="1">
    <source>
        <dbReference type="SAM" id="MobiDB-lite"/>
    </source>
</evidence>
<evidence type="ECO:0000313" key="3">
    <source>
        <dbReference type="Proteomes" id="UP001358586"/>
    </source>
</evidence>
<reference evidence="2 3" key="1">
    <citation type="submission" date="2023-03" db="EMBL/GenBank/DDBJ databases">
        <title>WGS of Gossypium arboreum.</title>
        <authorList>
            <person name="Yu D."/>
        </authorList>
    </citation>
    <scope>NUCLEOTIDE SEQUENCE [LARGE SCALE GENOMIC DNA]</scope>
    <source>
        <tissue evidence="2">Leaf</tissue>
    </source>
</reference>
<accession>A0ABR0QA13</accession>
<proteinExistence type="predicted"/>
<feature type="compositionally biased region" description="Basic and acidic residues" evidence="1">
    <location>
        <begin position="1"/>
        <end position="69"/>
    </location>
</feature>
<protein>
    <submittedName>
        <fullName evidence="2">Uncharacterized protein</fullName>
    </submittedName>
</protein>
<name>A0ABR0QA13_GOSAR</name>
<dbReference type="Proteomes" id="UP001358586">
    <property type="component" value="Chromosome 4"/>
</dbReference>
<sequence>MKENERILNETEKRNKEMKEKEEERKQNEIEKENEKEKEFDQKKRVEKEIKVKETSVSKEKDSSGKDVSEQEQVSSVSTNTHVTFSRVVTFLVSEELVNKFQLHDLPKERRFTLVGKGDPTPPLPQGKEGKCYKAFQSPSTYLSVCDYIDDMFNCHSLINGDVFVSNDGKDSITNGNCGVDEYVGEIRLIDVFELLQSKLHVVEKVASDIAFKRPPYSTLVNCYSQIVDFVVNGARLEEKSLAQARSLLSYPKAILPKLELSSLRKPSRL</sequence>
<feature type="region of interest" description="Disordered" evidence="1">
    <location>
        <begin position="1"/>
        <end position="77"/>
    </location>
</feature>
<comment type="caution">
    <text evidence="2">The sequence shown here is derived from an EMBL/GenBank/DDBJ whole genome shotgun (WGS) entry which is preliminary data.</text>
</comment>
<dbReference type="EMBL" id="JARKNE010000004">
    <property type="protein sequence ID" value="KAK5836039.1"/>
    <property type="molecule type" value="Genomic_DNA"/>
</dbReference>
<keyword evidence="3" id="KW-1185">Reference proteome</keyword>